<keyword evidence="3" id="KW-1185">Reference proteome</keyword>
<dbReference type="AlphaFoldDB" id="A0A238URP3"/>
<evidence type="ECO:0000259" key="1">
    <source>
        <dbReference type="PROSITE" id="PS50234"/>
    </source>
</evidence>
<reference evidence="2 3" key="1">
    <citation type="submission" date="2017-06" db="EMBL/GenBank/DDBJ databases">
        <authorList>
            <person name="Kim H.J."/>
            <person name="Triplett B.A."/>
        </authorList>
    </citation>
    <scope>NUCLEOTIDE SEQUENCE [LARGE SCALE GENOMIC DNA]</scope>
    <source>
        <strain evidence="2 3">DSM 44272</strain>
    </source>
</reference>
<dbReference type="Proteomes" id="UP000198403">
    <property type="component" value="Unassembled WGS sequence"/>
</dbReference>
<dbReference type="EMBL" id="FZNO01000001">
    <property type="protein sequence ID" value="SNR24698.1"/>
    <property type="molecule type" value="Genomic_DNA"/>
</dbReference>
<dbReference type="InterPro" id="IPR036465">
    <property type="entry name" value="vWFA_dom_sf"/>
</dbReference>
<dbReference type="PROSITE" id="PS50234">
    <property type="entry name" value="VWFA"/>
    <property type="match status" value="1"/>
</dbReference>
<dbReference type="Pfam" id="PF13531">
    <property type="entry name" value="SBP_bac_11"/>
    <property type="match status" value="1"/>
</dbReference>
<dbReference type="Gene3D" id="3.40.50.410">
    <property type="entry name" value="von Willebrand factor, type A domain"/>
    <property type="match status" value="1"/>
</dbReference>
<dbReference type="RefSeq" id="WP_089334770.1">
    <property type="nucleotide sequence ID" value="NZ_FZNO01000001.1"/>
</dbReference>
<dbReference type="SMART" id="SM00327">
    <property type="entry name" value="VWA"/>
    <property type="match status" value="1"/>
</dbReference>
<gene>
    <name evidence="2" type="ORF">SAMN06272737_101281</name>
</gene>
<dbReference type="SUPFAM" id="SSF53850">
    <property type="entry name" value="Periplasmic binding protein-like II"/>
    <property type="match status" value="1"/>
</dbReference>
<evidence type="ECO:0000313" key="3">
    <source>
        <dbReference type="Proteomes" id="UP000198403"/>
    </source>
</evidence>
<accession>A0A238URP3</accession>
<dbReference type="SUPFAM" id="SSF53300">
    <property type="entry name" value="vWA-like"/>
    <property type="match status" value="1"/>
</dbReference>
<protein>
    <submittedName>
        <fullName evidence="2">ABC-type Fe3+ transport system, substrate-binding protein</fullName>
    </submittedName>
</protein>
<name>A0A238URP3_9ACTN</name>
<sequence length="557" mass="57474">MDVGSTSSQSALPRARRRRRIPLIAALTAAGVLGGGAVVMAGDDGAAQACPPTHVLRVAVAPELAPVVADAAAGVFPVEEESGDTCVHVDVVAADPADVARAITAQPPDRPDVWIPDASLWLDRLQEAGVALPAERPSVATSPAVLAISHDRAEASGWPEHRLSFAELLGDASTRLALRDPVADAATALNLVGLMTAATEMPEGRSVLAQVLRHAAQTPMTSRAEVLAATTGTGAAAVSEQAVLGNNRQTGSSPVVAVYPSSGGSLDYPFTVLTHNAADARSADRLLHALQGDDVHDALLSLGFRDGRGVGRPDTARELGVDVTVPPAPVPSVQLAETLRTTRVITSGTRMLAVIDVSGSMAQEVPGADGATRMEVTKEAAAQGMSLYSDDAQIGLWVFSRRLTPDSDHQELVPIGPLGAREGGRLGRELLSRSLAGVQAVPGGATGLYDTVLAAVRTVRQDWDPTRVNSVVLLTDGRDEDEGGIGLPGLLSALRQESDPGTPVPVITIGLGSGSDTEALAAISEATGGSTYVTQTGDDIYAVFEDAIGRRSCRPHC</sequence>
<dbReference type="InterPro" id="IPR002035">
    <property type="entry name" value="VWF_A"/>
</dbReference>
<dbReference type="OrthoDB" id="5621159at2"/>
<feature type="domain" description="VWFA" evidence="1">
    <location>
        <begin position="350"/>
        <end position="548"/>
    </location>
</feature>
<evidence type="ECO:0000313" key="2">
    <source>
        <dbReference type="EMBL" id="SNR24698.1"/>
    </source>
</evidence>
<proteinExistence type="predicted"/>
<organism evidence="2 3">
    <name type="scientific">Blastococcus mobilis</name>
    <dbReference type="NCBI Taxonomy" id="1938746"/>
    <lineage>
        <taxon>Bacteria</taxon>
        <taxon>Bacillati</taxon>
        <taxon>Actinomycetota</taxon>
        <taxon>Actinomycetes</taxon>
        <taxon>Geodermatophilales</taxon>
        <taxon>Geodermatophilaceae</taxon>
        <taxon>Blastococcus</taxon>
    </lineage>
</organism>